<evidence type="ECO:0000313" key="4">
    <source>
        <dbReference type="RefSeq" id="XP_046594305.1"/>
    </source>
</evidence>
<evidence type="ECO:0000313" key="3">
    <source>
        <dbReference type="Proteomes" id="UP000829291"/>
    </source>
</evidence>
<evidence type="ECO:0000259" key="2">
    <source>
        <dbReference type="Pfam" id="PF12017"/>
    </source>
</evidence>
<dbReference type="GeneID" id="124294160"/>
<name>A0ABM3G240_NEOLC</name>
<evidence type="ECO:0000256" key="1">
    <source>
        <dbReference type="SAM" id="MobiDB-lite"/>
    </source>
</evidence>
<feature type="domain" description="THAP9-like helix-turn-helix" evidence="2">
    <location>
        <begin position="83"/>
        <end position="162"/>
    </location>
</feature>
<sequence>MNVSAAFDVKVTHEILAEGKVLPRPQNKQPVTPKALHSDTSQKTEMNITPKTLRIGTQRRSISRLRSKIYRVRHQSNPTVKQKKKLSEQKIESIIQDSAPFLFKEAKILFETQLRLAGLNKYGKRYADNLKDIALSILYHSPKARKYLKKFLNLPSERTLRNYQSKFPIYPGLNKSVLNSLKAKFRQAP</sequence>
<dbReference type="Pfam" id="PF12017">
    <property type="entry name" value="Tnp_P_element"/>
    <property type="match status" value="1"/>
</dbReference>
<reference evidence="4" key="1">
    <citation type="submission" date="2025-08" db="UniProtKB">
        <authorList>
            <consortium name="RefSeq"/>
        </authorList>
    </citation>
    <scope>IDENTIFICATION</scope>
    <source>
        <tissue evidence="4">Thorax and Abdomen</tissue>
    </source>
</reference>
<dbReference type="Proteomes" id="UP000829291">
    <property type="component" value="Chromosome 4"/>
</dbReference>
<gene>
    <name evidence="4" type="primary">LOC124294160</name>
</gene>
<organism evidence="3 4">
    <name type="scientific">Neodiprion lecontei</name>
    <name type="common">Redheaded pine sawfly</name>
    <dbReference type="NCBI Taxonomy" id="441921"/>
    <lineage>
        <taxon>Eukaryota</taxon>
        <taxon>Metazoa</taxon>
        <taxon>Ecdysozoa</taxon>
        <taxon>Arthropoda</taxon>
        <taxon>Hexapoda</taxon>
        <taxon>Insecta</taxon>
        <taxon>Pterygota</taxon>
        <taxon>Neoptera</taxon>
        <taxon>Endopterygota</taxon>
        <taxon>Hymenoptera</taxon>
        <taxon>Tenthredinoidea</taxon>
        <taxon>Diprionidae</taxon>
        <taxon>Diprioninae</taxon>
        <taxon>Neodiprion</taxon>
    </lineage>
</organism>
<protein>
    <submittedName>
        <fullName evidence="4">Uncharacterized protein LOC124294160</fullName>
    </submittedName>
</protein>
<dbReference type="InterPro" id="IPR021896">
    <property type="entry name" value="THAP9-like_HTH"/>
</dbReference>
<feature type="region of interest" description="Disordered" evidence="1">
    <location>
        <begin position="20"/>
        <end position="44"/>
    </location>
</feature>
<dbReference type="RefSeq" id="XP_046594305.1">
    <property type="nucleotide sequence ID" value="XM_046738349.1"/>
</dbReference>
<accession>A0ABM3G240</accession>
<proteinExistence type="predicted"/>
<keyword evidence="3" id="KW-1185">Reference proteome</keyword>